<dbReference type="InterPro" id="IPR045263">
    <property type="entry name" value="GLUT"/>
</dbReference>
<name>A0A9W8A8E9_9FUNG</name>
<dbReference type="PANTHER" id="PTHR23503:SF8">
    <property type="entry name" value="FACILITATED GLUCOSE TRANSPORTER PROTEIN 1"/>
    <property type="match status" value="1"/>
</dbReference>
<evidence type="ECO:0000256" key="8">
    <source>
        <dbReference type="SAM" id="MobiDB-lite"/>
    </source>
</evidence>
<feature type="transmembrane region" description="Helical" evidence="9">
    <location>
        <begin position="775"/>
        <end position="796"/>
    </location>
</feature>
<feature type="transmembrane region" description="Helical" evidence="9">
    <location>
        <begin position="711"/>
        <end position="733"/>
    </location>
</feature>
<accession>A0A9W8A8E9</accession>
<evidence type="ECO:0000256" key="3">
    <source>
        <dbReference type="ARBA" id="ARBA00022448"/>
    </source>
</evidence>
<dbReference type="SUPFAM" id="SSF103473">
    <property type="entry name" value="MFS general substrate transporter"/>
    <property type="match status" value="1"/>
</dbReference>
<feature type="region of interest" description="Disordered" evidence="8">
    <location>
        <begin position="1"/>
        <end position="133"/>
    </location>
</feature>
<dbReference type="PRINTS" id="PR00171">
    <property type="entry name" value="SUGRTRNSPORT"/>
</dbReference>
<evidence type="ECO:0000259" key="10">
    <source>
        <dbReference type="PROSITE" id="PS50102"/>
    </source>
</evidence>
<feature type="transmembrane region" description="Helical" evidence="9">
    <location>
        <begin position="611"/>
        <end position="634"/>
    </location>
</feature>
<dbReference type="CDD" id="cd12307">
    <property type="entry name" value="RRM_NIFK_like"/>
    <property type="match status" value="1"/>
</dbReference>
<dbReference type="GO" id="GO:0003723">
    <property type="term" value="F:RNA binding"/>
    <property type="evidence" value="ECO:0007669"/>
    <property type="project" value="UniProtKB-UniRule"/>
</dbReference>
<organism evidence="12 13">
    <name type="scientific">Mycoemilia scoparia</name>
    <dbReference type="NCBI Taxonomy" id="417184"/>
    <lineage>
        <taxon>Eukaryota</taxon>
        <taxon>Fungi</taxon>
        <taxon>Fungi incertae sedis</taxon>
        <taxon>Zoopagomycota</taxon>
        <taxon>Kickxellomycotina</taxon>
        <taxon>Kickxellomycetes</taxon>
        <taxon>Kickxellales</taxon>
        <taxon>Kickxellaceae</taxon>
        <taxon>Mycoemilia</taxon>
    </lineage>
</organism>
<dbReference type="InterPro" id="IPR000504">
    <property type="entry name" value="RRM_dom"/>
</dbReference>
<dbReference type="GO" id="GO:0016020">
    <property type="term" value="C:membrane"/>
    <property type="evidence" value="ECO:0007669"/>
    <property type="project" value="UniProtKB-SubCell"/>
</dbReference>
<evidence type="ECO:0000256" key="2">
    <source>
        <dbReference type="ARBA" id="ARBA00010992"/>
    </source>
</evidence>
<feature type="domain" description="Major facilitator superfamily (MFS) profile" evidence="11">
    <location>
        <begin position="439"/>
        <end position="891"/>
    </location>
</feature>
<dbReference type="OrthoDB" id="4540492at2759"/>
<keyword evidence="4 9" id="KW-0812">Transmembrane</keyword>
<keyword evidence="13" id="KW-1185">Reference proteome</keyword>
<dbReference type="NCBIfam" id="TIGR00879">
    <property type="entry name" value="SP"/>
    <property type="match status" value="1"/>
</dbReference>
<feature type="transmembrane region" description="Helical" evidence="9">
    <location>
        <begin position="584"/>
        <end position="605"/>
    </location>
</feature>
<dbReference type="Gene3D" id="3.30.70.330">
    <property type="match status" value="1"/>
</dbReference>
<dbReference type="Proteomes" id="UP001150538">
    <property type="component" value="Unassembled WGS sequence"/>
</dbReference>
<dbReference type="Pfam" id="PF00083">
    <property type="entry name" value="Sugar_tr"/>
    <property type="match status" value="1"/>
</dbReference>
<dbReference type="Gene3D" id="1.20.1250.20">
    <property type="entry name" value="MFS general substrate transporter like domains"/>
    <property type="match status" value="1"/>
</dbReference>
<evidence type="ECO:0000259" key="11">
    <source>
        <dbReference type="PROSITE" id="PS50850"/>
    </source>
</evidence>
<dbReference type="InterPro" id="IPR012677">
    <property type="entry name" value="Nucleotide-bd_a/b_plait_sf"/>
</dbReference>
<feature type="transmembrane region" description="Helical" evidence="9">
    <location>
        <begin position="837"/>
        <end position="858"/>
    </location>
</feature>
<feature type="region of interest" description="Disordered" evidence="8">
    <location>
        <begin position="405"/>
        <end position="424"/>
    </location>
</feature>
<keyword evidence="7" id="KW-0694">RNA-binding</keyword>
<feature type="transmembrane region" description="Helical" evidence="9">
    <location>
        <begin position="802"/>
        <end position="825"/>
    </location>
</feature>
<evidence type="ECO:0000256" key="9">
    <source>
        <dbReference type="SAM" id="Phobius"/>
    </source>
</evidence>
<feature type="domain" description="RRM" evidence="10">
    <location>
        <begin position="153"/>
        <end position="231"/>
    </location>
</feature>
<feature type="compositionally biased region" description="Acidic residues" evidence="8">
    <location>
        <begin position="108"/>
        <end position="117"/>
    </location>
</feature>
<evidence type="ECO:0000256" key="7">
    <source>
        <dbReference type="PROSITE-ProRule" id="PRU00176"/>
    </source>
</evidence>
<dbReference type="PROSITE" id="PS50102">
    <property type="entry name" value="RRM"/>
    <property type="match status" value="1"/>
</dbReference>
<keyword evidence="3" id="KW-0813">Transport</keyword>
<dbReference type="InterPro" id="IPR035979">
    <property type="entry name" value="RBD_domain_sf"/>
</dbReference>
<evidence type="ECO:0000256" key="5">
    <source>
        <dbReference type="ARBA" id="ARBA00022989"/>
    </source>
</evidence>
<gene>
    <name evidence="12" type="ORF">H4219_001363</name>
</gene>
<dbReference type="Pfam" id="PF00076">
    <property type="entry name" value="RRM_1"/>
    <property type="match status" value="1"/>
</dbReference>
<dbReference type="EMBL" id="JANBPU010000014">
    <property type="protein sequence ID" value="KAJ1920387.1"/>
    <property type="molecule type" value="Genomic_DNA"/>
</dbReference>
<dbReference type="InterPro" id="IPR036259">
    <property type="entry name" value="MFS_trans_sf"/>
</dbReference>
<dbReference type="GO" id="GO:0015149">
    <property type="term" value="F:hexose transmembrane transporter activity"/>
    <property type="evidence" value="ECO:0007669"/>
    <property type="project" value="TreeGrafter"/>
</dbReference>
<evidence type="ECO:0000313" key="13">
    <source>
        <dbReference type="Proteomes" id="UP001150538"/>
    </source>
</evidence>
<evidence type="ECO:0000256" key="4">
    <source>
        <dbReference type="ARBA" id="ARBA00022692"/>
    </source>
</evidence>
<sequence>MPKSKPTTISNISIKGAASDKTTSKKSRLPRPVTEDSSDDDNGLSGSSADELESASEEEQRENASETAVSDDDDDDGSQGGGDESEESGDDTEVNEAELMAGVNSSDSESESDEDEGGNPFSSGKSVVPLDDEGSKRIKSKLKGLNNKSTKRGVIYLGRIPHGFYEKEMKAYFKQFGKITKLRLSRNKKTGKPKHYAFIEFQSLDVAKIVADTMNNYLLFDHLLQCRVVPEDKVHPALFNGANTKFKVVPWNKIQRLRHNKKRTPEEHKKAVGKLLAKEKRKRDKLKELGIDYEFPGYLRNSQNQNRIQPLTITATYYSTFVLHSELPPGLRTSAKQVLIKKAMKRQESERLKAEAEALKQSDRLLHDSNESNDVVPHAAAAAAGDGSYPEDLSYSNTANTANLHRRHGQQQQGSGSDGGEDGGVDKNDAKQSFYCFLCALFIILSPFQYGYKIAELNSIQKAISVCQDGASSSADEALSNTRLLPYCLPMSDATFGLSTSMFAIGGIIGSLISGHVANKFGRLGGLRWNNVGLTIGSLCEGLAMTPTMLMAGRLISGISCAISIVLAPMYLSEIATIRRRGSMNMLNQTSIVIGILVAQGLGYLFNSQPYWRLVVGMGAFISVLQTLMLLFVVESPKYLASNGYILEARLALAKLRLSPSIDAEISQWGKSSVAEVMPADANSSGHVSDIRNRHLGVLDIWKHPEHRIPLVFIITLQLGVQLSGINMIFFYSSSVLSQAFSSSTANILTILLGICNIIFTFIGNAVVDSMNRRTLLLSSIVGVCASQCIFSFSIINEFHVLSALSMYLVVAFFAPGLGPLPFLLNTELFSTAAVGAASSYSLMANWFGAFLIAIGFLPLQHAIGSWVFGIFIVSLILIGIIVYFYLPETRGRSIENVSQDATTAS</sequence>
<evidence type="ECO:0008006" key="14">
    <source>
        <dbReference type="Google" id="ProtNLM"/>
    </source>
</evidence>
<keyword evidence="6 9" id="KW-0472">Membrane</keyword>
<proteinExistence type="inferred from homology"/>
<dbReference type="InterPro" id="IPR003663">
    <property type="entry name" value="Sugar/inositol_transpt"/>
</dbReference>
<feature type="transmembrane region" description="Helical" evidence="9">
    <location>
        <begin position="745"/>
        <end position="768"/>
    </location>
</feature>
<dbReference type="PANTHER" id="PTHR23503">
    <property type="entry name" value="SOLUTE CARRIER FAMILY 2"/>
    <property type="match status" value="1"/>
</dbReference>
<feature type="transmembrane region" description="Helical" evidence="9">
    <location>
        <begin position="527"/>
        <end position="545"/>
    </location>
</feature>
<evidence type="ECO:0000256" key="6">
    <source>
        <dbReference type="ARBA" id="ARBA00023136"/>
    </source>
</evidence>
<feature type="transmembrane region" description="Helical" evidence="9">
    <location>
        <begin position="494"/>
        <end position="515"/>
    </location>
</feature>
<feature type="compositionally biased region" description="Acidic residues" evidence="8">
    <location>
        <begin position="50"/>
        <end position="60"/>
    </location>
</feature>
<dbReference type="InterPro" id="IPR020846">
    <property type="entry name" value="MFS_dom"/>
</dbReference>
<feature type="compositionally biased region" description="Polar residues" evidence="8">
    <location>
        <begin position="1"/>
        <end position="13"/>
    </location>
</feature>
<dbReference type="PROSITE" id="PS50850">
    <property type="entry name" value="MFS"/>
    <property type="match status" value="1"/>
</dbReference>
<reference evidence="12" key="1">
    <citation type="submission" date="2022-07" db="EMBL/GenBank/DDBJ databases">
        <title>Phylogenomic reconstructions and comparative analyses of Kickxellomycotina fungi.</title>
        <authorList>
            <person name="Reynolds N.K."/>
            <person name="Stajich J.E."/>
            <person name="Barry K."/>
            <person name="Grigoriev I.V."/>
            <person name="Crous P."/>
            <person name="Smith M.E."/>
        </authorList>
    </citation>
    <scope>NUCLEOTIDE SEQUENCE</scope>
    <source>
        <strain evidence="12">NBRC 100468</strain>
    </source>
</reference>
<keyword evidence="5 9" id="KW-1133">Transmembrane helix</keyword>
<comment type="caution">
    <text evidence="12">The sequence shown here is derived from an EMBL/GenBank/DDBJ whole genome shotgun (WGS) entry which is preliminary data.</text>
</comment>
<dbReference type="SMART" id="SM00360">
    <property type="entry name" value="RRM"/>
    <property type="match status" value="1"/>
</dbReference>
<evidence type="ECO:0000256" key="1">
    <source>
        <dbReference type="ARBA" id="ARBA00004141"/>
    </source>
</evidence>
<comment type="similarity">
    <text evidence="2">Belongs to the major facilitator superfamily. Sugar transporter (TC 2.A.1.1) family.</text>
</comment>
<feature type="transmembrane region" description="Helical" evidence="9">
    <location>
        <begin position="551"/>
        <end position="572"/>
    </location>
</feature>
<dbReference type="SUPFAM" id="SSF54928">
    <property type="entry name" value="RNA-binding domain, RBD"/>
    <property type="match status" value="1"/>
</dbReference>
<evidence type="ECO:0000313" key="12">
    <source>
        <dbReference type="EMBL" id="KAJ1920387.1"/>
    </source>
</evidence>
<protein>
    <recommendedName>
        <fullName evidence="14">Major facilitator superfamily (MFS) profile domain-containing protein</fullName>
    </recommendedName>
</protein>
<dbReference type="InterPro" id="IPR005828">
    <property type="entry name" value="MFS_sugar_transport-like"/>
</dbReference>
<feature type="transmembrane region" description="Helical" evidence="9">
    <location>
        <begin position="864"/>
        <end position="887"/>
    </location>
</feature>
<comment type="subcellular location">
    <subcellularLocation>
        <location evidence="1">Membrane</location>
        <topology evidence="1">Multi-pass membrane protein</topology>
    </subcellularLocation>
</comment>
<dbReference type="AlphaFoldDB" id="A0A9W8A8E9"/>
<feature type="compositionally biased region" description="Acidic residues" evidence="8">
    <location>
        <begin position="69"/>
        <end position="96"/>
    </location>
</feature>